<reference evidence="2" key="1">
    <citation type="journal article" date="2020" name="Fungal Divers.">
        <title>Resolving the Mortierellaceae phylogeny through synthesis of multi-gene phylogenetics and phylogenomics.</title>
        <authorList>
            <person name="Vandepol N."/>
            <person name="Liber J."/>
            <person name="Desiro A."/>
            <person name="Na H."/>
            <person name="Kennedy M."/>
            <person name="Barry K."/>
            <person name="Grigoriev I.V."/>
            <person name="Miller A.N."/>
            <person name="O'Donnell K."/>
            <person name="Stajich J.E."/>
            <person name="Bonito G."/>
        </authorList>
    </citation>
    <scope>NUCLEOTIDE SEQUENCE</scope>
    <source>
        <strain evidence="2">REB-010B</strain>
    </source>
</reference>
<evidence type="ECO:0000313" key="3">
    <source>
        <dbReference type="Proteomes" id="UP000738325"/>
    </source>
</evidence>
<dbReference type="Proteomes" id="UP000738325">
    <property type="component" value="Unassembled WGS sequence"/>
</dbReference>
<feature type="non-terminal residue" evidence="2">
    <location>
        <position position="106"/>
    </location>
</feature>
<dbReference type="AlphaFoldDB" id="A0A9P6R0F8"/>
<sequence>MLPTDNQLKGPAHQPAETPRGKSLQPPGSLASWLTYGNSSASSSSNSNHHGGAGNSTGNTNNSISNTSSSVRGTVERPYHYQQGDRRNDRVTSESHPPRGHRSPTE</sequence>
<name>A0A9P6R0F8_9FUNG</name>
<evidence type="ECO:0000313" key="2">
    <source>
        <dbReference type="EMBL" id="KAG0310175.1"/>
    </source>
</evidence>
<comment type="caution">
    <text evidence="2">The sequence shown here is derived from an EMBL/GenBank/DDBJ whole genome shotgun (WGS) entry which is preliminary data.</text>
</comment>
<keyword evidence="3" id="KW-1185">Reference proteome</keyword>
<evidence type="ECO:0000256" key="1">
    <source>
        <dbReference type="SAM" id="MobiDB-lite"/>
    </source>
</evidence>
<gene>
    <name evidence="2" type="ORF">BGZ99_000622</name>
</gene>
<protein>
    <submittedName>
        <fullName evidence="2">Uncharacterized protein</fullName>
    </submittedName>
</protein>
<proteinExistence type="predicted"/>
<accession>A0A9P6R0F8</accession>
<feature type="compositionally biased region" description="Low complexity" evidence="1">
    <location>
        <begin position="37"/>
        <end position="70"/>
    </location>
</feature>
<dbReference type="EMBL" id="JAAAIP010001120">
    <property type="protein sequence ID" value="KAG0310175.1"/>
    <property type="molecule type" value="Genomic_DNA"/>
</dbReference>
<feature type="region of interest" description="Disordered" evidence="1">
    <location>
        <begin position="1"/>
        <end position="106"/>
    </location>
</feature>
<feature type="compositionally biased region" description="Basic and acidic residues" evidence="1">
    <location>
        <begin position="74"/>
        <end position="106"/>
    </location>
</feature>
<organism evidence="2 3">
    <name type="scientific">Dissophora globulifera</name>
    <dbReference type="NCBI Taxonomy" id="979702"/>
    <lineage>
        <taxon>Eukaryota</taxon>
        <taxon>Fungi</taxon>
        <taxon>Fungi incertae sedis</taxon>
        <taxon>Mucoromycota</taxon>
        <taxon>Mortierellomycotina</taxon>
        <taxon>Mortierellomycetes</taxon>
        <taxon>Mortierellales</taxon>
        <taxon>Mortierellaceae</taxon>
        <taxon>Dissophora</taxon>
    </lineage>
</organism>